<evidence type="ECO:0000256" key="2">
    <source>
        <dbReference type="ARBA" id="ARBA00011925"/>
    </source>
</evidence>
<dbReference type="EC" id="2.1.1.319" evidence="2"/>
<dbReference type="AlphaFoldDB" id="A0AAF0JF09"/>
<feature type="domain" description="Protein arginine N-methyltransferase" evidence="13">
    <location>
        <begin position="482"/>
        <end position="543"/>
    </location>
</feature>
<keyword evidence="9" id="KW-0862">Zinc</keyword>
<keyword evidence="4 14" id="KW-0489">Methyltransferase</keyword>
<evidence type="ECO:0000259" key="12">
    <source>
        <dbReference type="Pfam" id="PF21137"/>
    </source>
</evidence>
<dbReference type="PANTHER" id="PTHR11006">
    <property type="entry name" value="PROTEIN ARGININE N-METHYLTRANSFERASE"/>
    <property type="match status" value="1"/>
</dbReference>
<dbReference type="GO" id="GO:0005634">
    <property type="term" value="C:nucleus"/>
    <property type="evidence" value="ECO:0007669"/>
    <property type="project" value="TreeGrafter"/>
</dbReference>
<dbReference type="InterPro" id="IPR049482">
    <property type="entry name" value="ANM3-like_C2H2_Zf"/>
</dbReference>
<dbReference type="Pfam" id="PF21137">
    <property type="entry name" value="ANM3_C2H2_Zf"/>
    <property type="match status" value="1"/>
</dbReference>
<dbReference type="SUPFAM" id="SSF53335">
    <property type="entry name" value="S-adenosyl-L-methionine-dependent methyltransferases"/>
    <property type="match status" value="1"/>
</dbReference>
<comment type="catalytic activity">
    <reaction evidence="11">
        <text>L-arginyl-[protein] + S-adenosyl-L-methionine = N(omega)-methyl-L-arginyl-[protein] + S-adenosyl-L-homocysteine + H(+)</text>
        <dbReference type="Rhea" id="RHEA:48100"/>
        <dbReference type="Rhea" id="RHEA-COMP:10532"/>
        <dbReference type="Rhea" id="RHEA-COMP:11990"/>
        <dbReference type="ChEBI" id="CHEBI:15378"/>
        <dbReference type="ChEBI" id="CHEBI:29965"/>
        <dbReference type="ChEBI" id="CHEBI:57856"/>
        <dbReference type="ChEBI" id="CHEBI:59789"/>
        <dbReference type="ChEBI" id="CHEBI:65280"/>
    </reaction>
    <physiologicalReaction direction="left-to-right" evidence="11">
        <dbReference type="Rhea" id="RHEA:48101"/>
    </physiologicalReaction>
</comment>
<dbReference type="Gene3D" id="2.70.160.11">
    <property type="entry name" value="Hnrnp arginine n-methyltransferase1"/>
    <property type="match status" value="1"/>
</dbReference>
<evidence type="ECO:0000313" key="15">
    <source>
        <dbReference type="Proteomes" id="UP001214628"/>
    </source>
</evidence>
<dbReference type="InterPro" id="IPR025799">
    <property type="entry name" value="Arg_MeTrfase"/>
</dbReference>
<evidence type="ECO:0000256" key="5">
    <source>
        <dbReference type="ARBA" id="ARBA00022679"/>
    </source>
</evidence>
<reference evidence="14" key="1">
    <citation type="submission" date="2023-02" db="EMBL/GenBank/DDBJ databases">
        <title>Mating type loci evolution in Malassezia.</title>
        <authorList>
            <person name="Coelho M.A."/>
        </authorList>
    </citation>
    <scope>NUCLEOTIDE SEQUENCE</scope>
    <source>
        <strain evidence="14">CBS 14136</strain>
    </source>
</reference>
<evidence type="ECO:0000256" key="6">
    <source>
        <dbReference type="ARBA" id="ARBA00022691"/>
    </source>
</evidence>
<evidence type="ECO:0000313" key="14">
    <source>
        <dbReference type="EMBL" id="WFD44248.1"/>
    </source>
</evidence>
<dbReference type="PANTHER" id="PTHR11006:SF53">
    <property type="entry name" value="PROTEIN ARGININE N-METHYLTRANSFERASE 3"/>
    <property type="match status" value="1"/>
</dbReference>
<protein>
    <recommendedName>
        <fullName evidence="2">type I protein arginine methyltransferase</fullName>
        <ecNumber evidence="2">2.1.1.319</ecNumber>
    </recommendedName>
</protein>
<evidence type="ECO:0000256" key="3">
    <source>
        <dbReference type="ARBA" id="ARBA00022490"/>
    </source>
</evidence>
<keyword evidence="8" id="KW-0863">Zinc-finger</keyword>
<evidence type="ECO:0000259" key="13">
    <source>
        <dbReference type="Pfam" id="PF22528"/>
    </source>
</evidence>
<keyword evidence="6" id="KW-0949">S-adenosyl-L-methionine</keyword>
<dbReference type="GO" id="GO:0032259">
    <property type="term" value="P:methylation"/>
    <property type="evidence" value="ECO:0007669"/>
    <property type="project" value="UniProtKB-KW"/>
</dbReference>
<dbReference type="InterPro" id="IPR036236">
    <property type="entry name" value="Znf_C2H2_sf"/>
</dbReference>
<dbReference type="CDD" id="cd02440">
    <property type="entry name" value="AdoMet_MTases"/>
    <property type="match status" value="1"/>
</dbReference>
<dbReference type="InterPro" id="IPR029063">
    <property type="entry name" value="SAM-dependent_MTases_sf"/>
</dbReference>
<evidence type="ECO:0000256" key="4">
    <source>
        <dbReference type="ARBA" id="ARBA00022603"/>
    </source>
</evidence>
<dbReference type="GO" id="GO:0035242">
    <property type="term" value="F:protein-arginine omega-N asymmetric methyltransferase activity"/>
    <property type="evidence" value="ECO:0007669"/>
    <property type="project" value="UniProtKB-EC"/>
</dbReference>
<feature type="domain" description="Protein arginine N-methyltransferase" evidence="13">
    <location>
        <begin position="352"/>
        <end position="441"/>
    </location>
</feature>
<dbReference type="EMBL" id="CP118378">
    <property type="protein sequence ID" value="WFD44248.1"/>
    <property type="molecule type" value="Genomic_DNA"/>
</dbReference>
<dbReference type="InterPro" id="IPR055135">
    <property type="entry name" value="PRMT_dom"/>
</dbReference>
<evidence type="ECO:0000256" key="9">
    <source>
        <dbReference type="ARBA" id="ARBA00022833"/>
    </source>
</evidence>
<evidence type="ECO:0000256" key="11">
    <source>
        <dbReference type="ARBA" id="ARBA00049303"/>
    </source>
</evidence>
<keyword evidence="5 14" id="KW-0808">Transferase</keyword>
<keyword evidence="15" id="KW-1185">Reference proteome</keyword>
<proteinExistence type="predicted"/>
<dbReference type="Pfam" id="PF06325">
    <property type="entry name" value="PrmA"/>
    <property type="match status" value="1"/>
</dbReference>
<comment type="catalytic activity">
    <reaction evidence="10">
        <text>L-arginyl-[protein] + 2 S-adenosyl-L-methionine = N(omega),N(omega)-dimethyl-L-arginyl-[protein] + 2 S-adenosyl-L-homocysteine + 2 H(+)</text>
        <dbReference type="Rhea" id="RHEA:48096"/>
        <dbReference type="Rhea" id="RHEA-COMP:10532"/>
        <dbReference type="Rhea" id="RHEA-COMP:11991"/>
        <dbReference type="ChEBI" id="CHEBI:15378"/>
        <dbReference type="ChEBI" id="CHEBI:29965"/>
        <dbReference type="ChEBI" id="CHEBI:57856"/>
        <dbReference type="ChEBI" id="CHEBI:59789"/>
        <dbReference type="ChEBI" id="CHEBI:61897"/>
        <dbReference type="EC" id="2.1.1.319"/>
    </reaction>
    <physiologicalReaction direction="left-to-right" evidence="10">
        <dbReference type="Rhea" id="RHEA:48097"/>
    </physiologicalReaction>
</comment>
<name>A0AAF0JF09_9BASI</name>
<evidence type="ECO:0000256" key="10">
    <source>
        <dbReference type="ARBA" id="ARBA00047384"/>
    </source>
</evidence>
<evidence type="ECO:0000256" key="8">
    <source>
        <dbReference type="ARBA" id="ARBA00022771"/>
    </source>
</evidence>
<dbReference type="Proteomes" id="UP001214628">
    <property type="component" value="Chromosome 4"/>
</dbReference>
<dbReference type="GO" id="GO:0008270">
    <property type="term" value="F:zinc ion binding"/>
    <property type="evidence" value="ECO:0007669"/>
    <property type="project" value="UniProtKB-KW"/>
</dbReference>
<dbReference type="FunFam" id="3.40.50.150:FF:000003">
    <property type="entry name" value="Blast:Protein arginine N-methyltransferase 1"/>
    <property type="match status" value="1"/>
</dbReference>
<dbReference type="GO" id="GO:0005829">
    <property type="term" value="C:cytosol"/>
    <property type="evidence" value="ECO:0007669"/>
    <property type="project" value="UniProtKB-SubCell"/>
</dbReference>
<evidence type="ECO:0000256" key="1">
    <source>
        <dbReference type="ARBA" id="ARBA00004514"/>
    </source>
</evidence>
<keyword evidence="7" id="KW-0479">Metal-binding</keyword>
<dbReference type="Pfam" id="PF22528">
    <property type="entry name" value="PRMT_C"/>
    <property type="match status" value="2"/>
</dbReference>
<sequence>MEYRVEEEADACPAGAQFVANDAENEGEDDFEGWVENEQPTRALFVDDTTLYPSPEAAVEETKAQGCDLRALVSKWKLDSFQVIRFINHVRRAKLKPADVSEMTGQEDFFNDDQELKPVPGFEEDGLLQLDFDQDESDSESDKANLAEELTLLRQAYQELRMQYAERVGVSSEDAQTQNVSMASTGEDSHYFGSYAGHDIHQTMIADSVRTLSYAQFILSSDNAHLLRGKTVMDVGCGSGILSLFCARAGAKQVIAIDASDVALRAEANVMQNGFSDVIRVYRGKIEELDTQLQAYVGQVDFLVSEWMGYFLLYESMLPSVLYARDRYLRKEGILAPSHCRMLLAAATDHGDGVLNERFRFWDNVYGFAMPSMTKGLTEEAATEEVEQAAIVSDVVSICELPLETLAAKQPEFVSPFELKCTETCPVFGLVAWFDTWFMPSCRVPTDHLPACRTDPIQASEVNGLQLNGNQVCEQQPTGKGQVVSFTTSPFGKQTHWKQTAFLFKTPIDAHAGMLIKGEIHVHASQDNQRELDVEIHYETDDQSETSEKRVKSRLVQLFSVR</sequence>
<accession>A0AAF0JF09</accession>
<keyword evidence="3" id="KW-0963">Cytoplasm</keyword>
<feature type="domain" description="Protein arginine N-methyltransferase 3-like C2H2 zinc finger" evidence="12">
    <location>
        <begin position="72"/>
        <end position="118"/>
    </location>
</feature>
<evidence type="ECO:0000256" key="7">
    <source>
        <dbReference type="ARBA" id="ARBA00022723"/>
    </source>
</evidence>
<dbReference type="SUPFAM" id="SSF57667">
    <property type="entry name" value="beta-beta-alpha zinc fingers"/>
    <property type="match status" value="1"/>
</dbReference>
<dbReference type="Gene3D" id="3.40.50.150">
    <property type="entry name" value="Vaccinia Virus protein VP39"/>
    <property type="match status" value="1"/>
</dbReference>
<organism evidence="14 15">
    <name type="scientific">Malassezia psittaci</name>
    <dbReference type="NCBI Taxonomy" id="1821823"/>
    <lineage>
        <taxon>Eukaryota</taxon>
        <taxon>Fungi</taxon>
        <taxon>Dikarya</taxon>
        <taxon>Basidiomycota</taxon>
        <taxon>Ustilaginomycotina</taxon>
        <taxon>Malasseziomycetes</taxon>
        <taxon>Malasseziales</taxon>
        <taxon>Malasseziaceae</taxon>
        <taxon>Malassezia</taxon>
    </lineage>
</organism>
<dbReference type="GO" id="GO:0042054">
    <property type="term" value="F:histone methyltransferase activity"/>
    <property type="evidence" value="ECO:0007669"/>
    <property type="project" value="TreeGrafter"/>
</dbReference>
<gene>
    <name evidence="14" type="ORF">MPSI1_002914</name>
</gene>
<comment type="subcellular location">
    <subcellularLocation>
        <location evidence="1">Cytoplasm</location>
        <location evidence="1">Cytosol</location>
    </subcellularLocation>
</comment>